<keyword evidence="2" id="KW-1185">Reference proteome</keyword>
<dbReference type="EMBL" id="MCGT01000012">
    <property type="protein sequence ID" value="ORX55133.1"/>
    <property type="molecule type" value="Genomic_DNA"/>
</dbReference>
<evidence type="ECO:0000313" key="1">
    <source>
        <dbReference type="EMBL" id="ORX55133.1"/>
    </source>
</evidence>
<comment type="caution">
    <text evidence="1">The sequence shown here is derived from an EMBL/GenBank/DDBJ whole genome shotgun (WGS) entry which is preliminary data.</text>
</comment>
<reference evidence="1 2" key="1">
    <citation type="submission" date="2016-07" db="EMBL/GenBank/DDBJ databases">
        <title>Pervasive Adenine N6-methylation of Active Genes in Fungi.</title>
        <authorList>
            <consortium name="DOE Joint Genome Institute"/>
            <person name="Mondo S.J."/>
            <person name="Dannebaum R.O."/>
            <person name="Kuo R.C."/>
            <person name="Labutti K."/>
            <person name="Haridas S."/>
            <person name="Kuo A."/>
            <person name="Salamov A."/>
            <person name="Ahrendt S.R."/>
            <person name="Lipzen A."/>
            <person name="Sullivan W."/>
            <person name="Andreopoulos W.B."/>
            <person name="Clum A."/>
            <person name="Lindquist E."/>
            <person name="Daum C."/>
            <person name="Ramamoorthy G.K."/>
            <person name="Gryganskyi A."/>
            <person name="Culley D."/>
            <person name="Magnuson J.K."/>
            <person name="James T.Y."/>
            <person name="O'Malley M.A."/>
            <person name="Stajich J.E."/>
            <person name="Spatafora J.W."/>
            <person name="Visel A."/>
            <person name="Grigoriev I.V."/>
        </authorList>
    </citation>
    <scope>NUCLEOTIDE SEQUENCE [LARGE SCALE GENOMIC DNA]</scope>
    <source>
        <strain evidence="1 2">NRRL 3301</strain>
    </source>
</reference>
<evidence type="ECO:0000313" key="2">
    <source>
        <dbReference type="Proteomes" id="UP000242146"/>
    </source>
</evidence>
<accession>A0A1X2GKM9</accession>
<sequence>MNESEASFHVKTLLFLLSLHQSRSPSLRLYVFLLQNLPHKDYGYLKNGVGDSHASAWCSNLDLVNKTLCLEMDCLLTGEDISSGSSVPSPRPHGNFQASYNLILGKRSLVVVVIFHKLPKRMIKSALAVNPALSHDLLVCGVDPDHVLGMSAVYAFCEADGPMLGLFLVSCRPCWLALCLVLIVRPC</sequence>
<dbReference type="AlphaFoldDB" id="A0A1X2GKM9"/>
<proteinExistence type="predicted"/>
<name>A0A1X2GKM9_9FUNG</name>
<dbReference type="Proteomes" id="UP000242146">
    <property type="component" value="Unassembled WGS sequence"/>
</dbReference>
<organism evidence="1 2">
    <name type="scientific">Hesseltinella vesiculosa</name>
    <dbReference type="NCBI Taxonomy" id="101127"/>
    <lineage>
        <taxon>Eukaryota</taxon>
        <taxon>Fungi</taxon>
        <taxon>Fungi incertae sedis</taxon>
        <taxon>Mucoromycota</taxon>
        <taxon>Mucoromycotina</taxon>
        <taxon>Mucoromycetes</taxon>
        <taxon>Mucorales</taxon>
        <taxon>Cunninghamellaceae</taxon>
        <taxon>Hesseltinella</taxon>
    </lineage>
</organism>
<gene>
    <name evidence="1" type="ORF">DM01DRAFT_1373747</name>
</gene>
<protein>
    <submittedName>
        <fullName evidence="1">Uncharacterized protein</fullName>
    </submittedName>
</protein>